<feature type="region of interest" description="Disordered" evidence="1">
    <location>
        <begin position="1337"/>
        <end position="1401"/>
    </location>
</feature>
<feature type="compositionally biased region" description="Polar residues" evidence="1">
    <location>
        <begin position="663"/>
        <end position="673"/>
    </location>
</feature>
<evidence type="ECO:0000313" key="3">
    <source>
        <dbReference type="EMBL" id="KAJ8929200.1"/>
    </source>
</evidence>
<dbReference type="EMBL" id="JANEYF010005094">
    <property type="protein sequence ID" value="KAJ8929200.1"/>
    <property type="molecule type" value="Genomic_DNA"/>
</dbReference>
<dbReference type="Proteomes" id="UP001162156">
    <property type="component" value="Unassembled WGS sequence"/>
</dbReference>
<evidence type="ECO:0000259" key="2">
    <source>
        <dbReference type="Pfam" id="PF16589"/>
    </source>
</evidence>
<evidence type="ECO:0000313" key="4">
    <source>
        <dbReference type="Proteomes" id="UP001162156"/>
    </source>
</evidence>
<feature type="domain" description="BRCT" evidence="2">
    <location>
        <begin position="1915"/>
        <end position="1996"/>
    </location>
</feature>
<feature type="region of interest" description="Disordered" evidence="1">
    <location>
        <begin position="1682"/>
        <end position="1714"/>
    </location>
</feature>
<feature type="region of interest" description="Disordered" evidence="1">
    <location>
        <begin position="503"/>
        <end position="526"/>
    </location>
</feature>
<feature type="region of interest" description="Disordered" evidence="1">
    <location>
        <begin position="653"/>
        <end position="700"/>
    </location>
</feature>
<feature type="compositionally biased region" description="Polar residues" evidence="1">
    <location>
        <begin position="1865"/>
        <end position="1875"/>
    </location>
</feature>
<accession>A0AAV8WR07</accession>
<protein>
    <recommendedName>
        <fullName evidence="2">BRCT domain-containing protein</fullName>
    </recommendedName>
</protein>
<feature type="compositionally biased region" description="Basic and acidic residues" evidence="1">
    <location>
        <begin position="1473"/>
        <end position="1493"/>
    </location>
</feature>
<dbReference type="Pfam" id="PF16589">
    <property type="entry name" value="BRCT_2"/>
    <property type="match status" value="1"/>
</dbReference>
<feature type="compositionally biased region" description="Polar residues" evidence="1">
    <location>
        <begin position="503"/>
        <end position="523"/>
    </location>
</feature>
<reference evidence="3" key="1">
    <citation type="journal article" date="2023" name="Insect Mol. Biol.">
        <title>Genome sequencing provides insights into the evolution of gene families encoding plant cell wall-degrading enzymes in longhorned beetles.</title>
        <authorList>
            <person name="Shin N.R."/>
            <person name="Okamura Y."/>
            <person name="Kirsch R."/>
            <person name="Pauchet Y."/>
        </authorList>
    </citation>
    <scope>NUCLEOTIDE SEQUENCE</scope>
    <source>
        <strain evidence="3">RBIC_L_NR</strain>
    </source>
</reference>
<feature type="region of interest" description="Disordered" evidence="1">
    <location>
        <begin position="1831"/>
        <end position="1880"/>
    </location>
</feature>
<feature type="region of interest" description="Disordered" evidence="1">
    <location>
        <begin position="731"/>
        <end position="770"/>
    </location>
</feature>
<comment type="caution">
    <text evidence="3">The sequence shown here is derived from an EMBL/GenBank/DDBJ whole genome shotgun (WGS) entry which is preliminary data.</text>
</comment>
<feature type="compositionally biased region" description="Basic and acidic residues" evidence="1">
    <location>
        <begin position="1351"/>
        <end position="1367"/>
    </location>
</feature>
<feature type="compositionally biased region" description="Polar residues" evidence="1">
    <location>
        <begin position="1842"/>
        <end position="1858"/>
    </location>
</feature>
<dbReference type="InterPro" id="IPR001357">
    <property type="entry name" value="BRCT_dom"/>
</dbReference>
<keyword evidence="4" id="KW-1185">Reference proteome</keyword>
<feature type="compositionally biased region" description="Basic and acidic residues" evidence="1">
    <location>
        <begin position="746"/>
        <end position="757"/>
    </location>
</feature>
<feature type="compositionally biased region" description="Polar residues" evidence="1">
    <location>
        <begin position="1794"/>
        <end position="1808"/>
    </location>
</feature>
<feature type="compositionally biased region" description="Basic and acidic residues" evidence="1">
    <location>
        <begin position="1546"/>
        <end position="1575"/>
    </location>
</feature>
<feature type="region of interest" description="Disordered" evidence="1">
    <location>
        <begin position="1252"/>
        <end position="1273"/>
    </location>
</feature>
<feature type="compositionally biased region" description="Basic and acidic residues" evidence="1">
    <location>
        <begin position="1500"/>
        <end position="1509"/>
    </location>
</feature>
<proteinExistence type="predicted"/>
<feature type="compositionally biased region" description="Polar residues" evidence="1">
    <location>
        <begin position="1683"/>
        <end position="1692"/>
    </location>
</feature>
<organism evidence="3 4">
    <name type="scientific">Rhamnusium bicolor</name>
    <dbReference type="NCBI Taxonomy" id="1586634"/>
    <lineage>
        <taxon>Eukaryota</taxon>
        <taxon>Metazoa</taxon>
        <taxon>Ecdysozoa</taxon>
        <taxon>Arthropoda</taxon>
        <taxon>Hexapoda</taxon>
        <taxon>Insecta</taxon>
        <taxon>Pterygota</taxon>
        <taxon>Neoptera</taxon>
        <taxon>Endopterygota</taxon>
        <taxon>Coleoptera</taxon>
        <taxon>Polyphaga</taxon>
        <taxon>Cucujiformia</taxon>
        <taxon>Chrysomeloidea</taxon>
        <taxon>Cerambycidae</taxon>
        <taxon>Lepturinae</taxon>
        <taxon>Rhagiini</taxon>
        <taxon>Rhamnusium</taxon>
    </lineage>
</organism>
<dbReference type="CDD" id="cd18432">
    <property type="entry name" value="BRCT_PAXIP1_rpt6_like"/>
    <property type="match status" value="1"/>
</dbReference>
<name>A0AAV8WR07_9CUCU</name>
<feature type="compositionally biased region" description="Polar residues" evidence="1">
    <location>
        <begin position="626"/>
        <end position="637"/>
    </location>
</feature>
<feature type="region of interest" description="Disordered" evidence="1">
    <location>
        <begin position="552"/>
        <end position="638"/>
    </location>
</feature>
<dbReference type="Gene3D" id="3.40.50.10190">
    <property type="entry name" value="BRCT domain"/>
    <property type="match status" value="1"/>
</dbReference>
<dbReference type="InterPro" id="IPR036420">
    <property type="entry name" value="BRCT_dom_sf"/>
</dbReference>
<evidence type="ECO:0000256" key="1">
    <source>
        <dbReference type="SAM" id="MobiDB-lite"/>
    </source>
</evidence>
<gene>
    <name evidence="3" type="ORF">NQ314_018149</name>
</gene>
<feature type="compositionally biased region" description="Basic and acidic residues" evidence="1">
    <location>
        <begin position="552"/>
        <end position="564"/>
    </location>
</feature>
<feature type="compositionally biased region" description="Basic residues" evidence="1">
    <location>
        <begin position="1576"/>
        <end position="1585"/>
    </location>
</feature>
<feature type="region of interest" description="Disordered" evidence="1">
    <location>
        <begin position="1531"/>
        <end position="1591"/>
    </location>
</feature>
<feature type="region of interest" description="Disordered" evidence="1">
    <location>
        <begin position="1734"/>
        <end position="1816"/>
    </location>
</feature>
<feature type="region of interest" description="Disordered" evidence="1">
    <location>
        <begin position="1451"/>
        <end position="1509"/>
    </location>
</feature>
<sequence length="2004" mass="225676">MDIKNCVMTDQYKRIQGAKLKVQNKTFMVYKGVNTIGRNKAAIINLKNLMRPSPSLSGNGDSVVIGNQISPAMEMSGSEDKSRKNIEQESSVNSAQFMDTITALLQQNSQMLKLLQINSSPDSARTDTSSDVKNYNVMPDLSKSIDNFNGEGDPHFAVAWLRQLKNTANLHSWPDAFTLQTAQCHLVGAAKYWLNGRSSEISNWSEFEAAFRKTFIFEESKNDSWTRMQKRTQRQNENISVYFHEKLALCKACNLPFLEIKEQISIGLMSDKLSDFILTKDHSDEDHLFRDIVNYERVHNARKGKDKNVVTNKVSNLSTTLHLETETMEMTQNATQNFYAATTQLMFNDLSLNQTRLSNLPLQNTSNRDTQDIHEAATQVVVYPSTITDRDMETSNVVVETVNDDIHDAPTQIVFFSPQASTSKASRENIPLKNITHSNIVQKNEEDIHTMATQVVLFPPDHKRPVEEHENTAEITGNINMHAETEKKHQFPSQINENVNNSATLTAEPGSSSKLNEGSSNPETLVDDSFMNIQKPTNLTVIQDSIIEESVLDEKEENRKKNEDEAVVNENSNDSMDFLTIQDPTNEEIKSNDNADDDASTISDSDIGQPKKRIPRKLSSSEDLLPTQNNLKTCNSDSETDIDIAENIKNTKNKKLHKLNSNGSGQDQTTSKKCNSDSETDNEDDLPKKTNKKRIIIPSDSETDVEDEVLYNHTSTKTEDIIKPKKLSNVKPKKSIFSSDSETDVEDNKERESKLEAAQDGDSNTTEILDDTDCIPATQDAFADMFQYKNSKLSNSKYGSENVSSEESFKLGLTELMIDGDENNHSIREAPKNENKNLDEICDEPSTSNTVKTLENEVEDLYMMPAQTINEVECVKEDEGINVMAVQRSEVDADKLTLKKVNKPRSIASTSKTVTNTEDEDLYMLPTQKINDDAKLTSEKFEIKKIDVLRSTPSTSKIITEIEKEADDDLYMMPTQRIVNEFKVPSKKFSFKKKVTNLEGSLTNILTSKDEEDPYLMATQKINETEENDIDDIYIQATQKLENNLERENKQKIQTDEEKNALYMQPTLDLNDIAPSASETNANQTQEDLYMAPTQQINQDSVNDLYMLETQKLNSQSNLDPVKSAYNEPTEKNLYDLPTQPILGTCEADKILHGDKEPLVHTALVHKEKVDTNFSAECLGKVNQDSPRRRRMTKSDIENLKKTVESKEKIDDAETLSQIDAFVRNPLDKCERETDSNWKIGTVNQIEPLKNVPKYGESTNSKTDKDESQMKGFDQTDIETSIKKLSDSALLKAKQLPNIKNKSLNQEMEDFNRPETLSQIEAFVKKPVDVDLPNSRKLTKIEENPSSSNSKENEIERMKVDFNEPKKTTRASRAKQAAKPTEKDVYMAPTQQVNQDSVNKKNIYKSEHNNSELYKLETQKIDNLSNLDTGKPVCNKQMEVDLYDLPTQQLSDTIDADEIQQRNKRPSPSALVHEGRDIPKNKRMKKSDIEKLKKTINSKGKTDDREEIDRVETLSQIEAFVKKPLDVEAPKSRKFSVIEESTSSDSSREKNNEIKDTVKKPGKTKDNIIETEKPVKSTRKSRARQPTKFFDEDQAKSKTILKFESTRQTKLQKPNEKLVEKLEARNVCTEINASTSSTDPDTIKSDIDQSFALLEAKSTKTRKSRRITNVGEIKVAACKNRRSMTTSSISEVSKSEELKAKPSTRKSRKVSVNNNVASVSESNLGEKLKRIAESEESIAVKRKPASSDSDFSEADIPMKMLKVSSRKGKGKALVKDDINNVSGASKESCRSEEPATSTSKVRVSSRMASRTCESKSNSLVKDNIDTISTTSKESIRGKVPVTPSTSKVRAKSRMTSSESNEDSKSYANESSSTRDSFMPTPSRRDPWDFILIDKDAETKWNFSLKESISKAANEQLLVNYSFHLLVSKATDVLKGAIESCGGKCVTRSPAKNAEGFYVVVASPENRSKFLKIKKQNPEVIVVEPEAIFDGVLRQDLRLGMHLLT</sequence>